<dbReference type="InterPro" id="IPR032466">
    <property type="entry name" value="Metal_Hydrolase"/>
</dbReference>
<dbReference type="Gene3D" id="3.20.20.140">
    <property type="entry name" value="Metal-dependent hydrolases"/>
    <property type="match status" value="1"/>
</dbReference>
<dbReference type="GO" id="GO:0070573">
    <property type="term" value="F:metallodipeptidase activity"/>
    <property type="evidence" value="ECO:0007669"/>
    <property type="project" value="InterPro"/>
</dbReference>
<evidence type="ECO:0000313" key="2">
    <source>
        <dbReference type="Proteomes" id="UP000004478"/>
    </source>
</evidence>
<dbReference type="PANTHER" id="PTHR10443:SF12">
    <property type="entry name" value="DIPEPTIDASE"/>
    <property type="match status" value="1"/>
</dbReference>
<sequence length="365" mass="40852">MFTIDAHLDLSMNALEWNRDLRKPVAEINLREKGMDDKPDRGKATVSLPELRKGNIGLVVATQIARFVDKDNPLPGWHSPEQAWAQTQGQLAWYKVMEDAGEMVQIKDLEGLEKHLNLWLNELPFGPKPIGYILSLEGADSLVNISYLEKAYANGLRALGPAHYGPGRYANGTDASGKMGPQGLELLKEMERLNIILDATHLCDDAFWQAMDHFHGHVWASHNNCRTLVSHNRQFSDEQLKVLIERGAVIGGAMDAWMMVPNWERGKSKPKDMGCNLEVLIDHMDHICQLAGNADHIGIGSDLDGAFGKEQCPYDLGTIADLQKIPSLLSKRGYSAKDIEKVMFGNWLRFLRQAWKSDNREGLSS</sequence>
<comment type="caution">
    <text evidence="1">The sequence shown here is derived from an EMBL/GenBank/DDBJ whole genome shotgun (WGS) entry which is preliminary data.</text>
</comment>
<name>K1LIM2_CECL9</name>
<dbReference type="SUPFAM" id="SSF51556">
    <property type="entry name" value="Metallo-dependent hydrolases"/>
    <property type="match status" value="1"/>
</dbReference>
<gene>
    <name evidence="1" type="ORF">B879_01272</name>
</gene>
<dbReference type="PANTHER" id="PTHR10443">
    <property type="entry name" value="MICROSOMAL DIPEPTIDASE"/>
    <property type="match status" value="1"/>
</dbReference>
<reference evidence="1 2" key="1">
    <citation type="journal article" date="2012" name="J. Bacteriol.">
        <title>Draft Genome Sequence of Cecembia lonarensis Strain LW9T, Isolated from Lonar Lake, a Haloalkaline Lake in India.</title>
        <authorList>
            <person name="Shivaji S."/>
            <person name="Ara S."/>
            <person name="Singh A."/>
            <person name="Pinnaka A.K."/>
        </authorList>
    </citation>
    <scope>NUCLEOTIDE SEQUENCE [LARGE SCALE GENOMIC DNA]</scope>
    <source>
        <strain evidence="1 2">LW9</strain>
    </source>
</reference>
<dbReference type="OrthoDB" id="9804920at2"/>
<organism evidence="1 2">
    <name type="scientific">Cecembia lonarensis (strain CCUG 58316 / KCTC 22772 / LW9)</name>
    <dbReference type="NCBI Taxonomy" id="1225176"/>
    <lineage>
        <taxon>Bacteria</taxon>
        <taxon>Pseudomonadati</taxon>
        <taxon>Bacteroidota</taxon>
        <taxon>Cytophagia</taxon>
        <taxon>Cytophagales</taxon>
        <taxon>Cyclobacteriaceae</taxon>
        <taxon>Cecembia</taxon>
    </lineage>
</organism>
<dbReference type="Proteomes" id="UP000004478">
    <property type="component" value="Unassembled WGS sequence"/>
</dbReference>
<evidence type="ECO:0000313" key="1">
    <source>
        <dbReference type="EMBL" id="EKB50128.1"/>
    </source>
</evidence>
<keyword evidence="2" id="KW-1185">Reference proteome</keyword>
<dbReference type="GO" id="GO:0006508">
    <property type="term" value="P:proteolysis"/>
    <property type="evidence" value="ECO:0007669"/>
    <property type="project" value="InterPro"/>
</dbReference>
<dbReference type="PROSITE" id="PS51365">
    <property type="entry name" value="RENAL_DIPEPTIDASE_2"/>
    <property type="match status" value="1"/>
</dbReference>
<proteinExistence type="predicted"/>
<dbReference type="PATRIC" id="fig|1225176.3.peg.1357"/>
<dbReference type="InterPro" id="IPR008257">
    <property type="entry name" value="Pept_M19"/>
</dbReference>
<dbReference type="Pfam" id="PF01244">
    <property type="entry name" value="Peptidase_M19"/>
    <property type="match status" value="1"/>
</dbReference>
<dbReference type="EMBL" id="AMGM01000013">
    <property type="protein sequence ID" value="EKB50128.1"/>
    <property type="molecule type" value="Genomic_DNA"/>
</dbReference>
<protein>
    <submittedName>
        <fullName evidence="1">Membrane dipeptidase (Peptidase family M19)</fullName>
    </submittedName>
</protein>
<dbReference type="AlphaFoldDB" id="K1LIM2"/>
<accession>K1LIM2</accession>
<dbReference type="RefSeq" id="WP_009184312.1">
    <property type="nucleotide sequence ID" value="NZ_AMGM01000013.1"/>
</dbReference>